<evidence type="ECO:0000256" key="2">
    <source>
        <dbReference type="ARBA" id="ARBA00022737"/>
    </source>
</evidence>
<dbReference type="SUPFAM" id="SSF57716">
    <property type="entry name" value="Glucocorticoid receptor-like (DNA-binding domain)"/>
    <property type="match status" value="2"/>
</dbReference>
<dbReference type="SMART" id="SM00132">
    <property type="entry name" value="LIM"/>
    <property type="match status" value="3"/>
</dbReference>
<dbReference type="Gene3D" id="2.10.110.10">
    <property type="entry name" value="Cysteine Rich Protein"/>
    <property type="match status" value="3"/>
</dbReference>
<dbReference type="GO" id="GO:0046872">
    <property type="term" value="F:metal ion binding"/>
    <property type="evidence" value="ECO:0007669"/>
    <property type="project" value="UniProtKB-KW"/>
</dbReference>
<evidence type="ECO:0000259" key="7">
    <source>
        <dbReference type="PROSITE" id="PS50023"/>
    </source>
</evidence>
<evidence type="ECO:0000256" key="3">
    <source>
        <dbReference type="ARBA" id="ARBA00022833"/>
    </source>
</evidence>
<feature type="domain" description="LIM zinc-binding" evidence="7">
    <location>
        <begin position="48"/>
        <end position="107"/>
    </location>
</feature>
<dbReference type="OrthoDB" id="15567at2759"/>
<dbReference type="PANTHER" id="PTHR24205">
    <property type="entry name" value="FOUR AND A HALF LIM DOMAINS PROTEIN"/>
    <property type="match status" value="1"/>
</dbReference>
<feature type="region of interest" description="Disordered" evidence="6">
    <location>
        <begin position="1"/>
        <end position="20"/>
    </location>
</feature>
<dbReference type="PROSITE" id="PS50023">
    <property type="entry name" value="LIM_DOMAIN_2"/>
    <property type="match status" value="2"/>
</dbReference>
<keyword evidence="1 5" id="KW-0479">Metal-binding</keyword>
<accession>A0A1Y2ABK0</accession>
<protein>
    <recommendedName>
        <fullName evidence="7">LIM zinc-binding domain-containing protein</fullName>
    </recommendedName>
</protein>
<reference evidence="8 9" key="1">
    <citation type="submission" date="2016-08" db="EMBL/GenBank/DDBJ databases">
        <title>A Parts List for Fungal Cellulosomes Revealed by Comparative Genomics.</title>
        <authorList>
            <consortium name="DOE Joint Genome Institute"/>
            <person name="Haitjema C.H."/>
            <person name="Gilmore S.P."/>
            <person name="Henske J.K."/>
            <person name="Solomon K.V."/>
            <person name="De Groot R."/>
            <person name="Kuo A."/>
            <person name="Mondo S.J."/>
            <person name="Salamov A.A."/>
            <person name="Labutti K."/>
            <person name="Zhao Z."/>
            <person name="Chiniquy J."/>
            <person name="Barry K."/>
            <person name="Brewer H.M."/>
            <person name="Purvine S.O."/>
            <person name="Wright A.T."/>
            <person name="Boxma B."/>
            <person name="Van Alen T."/>
            <person name="Hackstein J.H."/>
            <person name="Baker S.E."/>
            <person name="Grigoriev I.V."/>
            <person name="O'Malley M.A."/>
        </authorList>
    </citation>
    <scope>NUCLEOTIDE SEQUENCE [LARGE SCALE GENOMIC DNA]</scope>
    <source>
        <strain evidence="8 9">G1</strain>
    </source>
</reference>
<dbReference type="PANTHER" id="PTHR24205:SF16">
    <property type="entry name" value="GH01042P-RELATED"/>
    <property type="match status" value="1"/>
</dbReference>
<evidence type="ECO:0000256" key="4">
    <source>
        <dbReference type="ARBA" id="ARBA00023038"/>
    </source>
</evidence>
<evidence type="ECO:0000256" key="5">
    <source>
        <dbReference type="PROSITE-ProRule" id="PRU00125"/>
    </source>
</evidence>
<keyword evidence="9" id="KW-1185">Reference proteome</keyword>
<organism evidence="8 9">
    <name type="scientific">Neocallimastix californiae</name>
    <dbReference type="NCBI Taxonomy" id="1754190"/>
    <lineage>
        <taxon>Eukaryota</taxon>
        <taxon>Fungi</taxon>
        <taxon>Fungi incertae sedis</taxon>
        <taxon>Chytridiomycota</taxon>
        <taxon>Chytridiomycota incertae sedis</taxon>
        <taxon>Neocallimastigomycetes</taxon>
        <taxon>Neocallimastigales</taxon>
        <taxon>Neocallimastigaceae</taxon>
        <taxon>Neocallimastix</taxon>
    </lineage>
</organism>
<keyword evidence="2" id="KW-0677">Repeat</keyword>
<dbReference type="EMBL" id="MCOG01000309">
    <property type="protein sequence ID" value="ORY19929.1"/>
    <property type="molecule type" value="Genomic_DNA"/>
</dbReference>
<gene>
    <name evidence="8" type="ORF">LY90DRAFT_162668</name>
</gene>
<proteinExistence type="predicted"/>
<dbReference type="PROSITE" id="PS00478">
    <property type="entry name" value="LIM_DOMAIN_1"/>
    <property type="match status" value="1"/>
</dbReference>
<dbReference type="STRING" id="1754190.A0A1Y2ABK0"/>
<dbReference type="InterPro" id="IPR001781">
    <property type="entry name" value="Znf_LIM"/>
</dbReference>
<evidence type="ECO:0000313" key="8">
    <source>
        <dbReference type="EMBL" id="ORY19929.1"/>
    </source>
</evidence>
<dbReference type="CDD" id="cd08368">
    <property type="entry name" value="LIM"/>
    <property type="match status" value="1"/>
</dbReference>
<feature type="domain" description="LIM zinc-binding" evidence="7">
    <location>
        <begin position="175"/>
        <end position="237"/>
    </location>
</feature>
<dbReference type="AlphaFoldDB" id="A0A1Y2ABK0"/>
<keyword evidence="4 5" id="KW-0440">LIM domain</keyword>
<evidence type="ECO:0000256" key="1">
    <source>
        <dbReference type="ARBA" id="ARBA00022723"/>
    </source>
</evidence>
<evidence type="ECO:0000256" key="6">
    <source>
        <dbReference type="SAM" id="MobiDB-lite"/>
    </source>
</evidence>
<keyword evidence="3 5" id="KW-0862">Zinc</keyword>
<dbReference type="Pfam" id="PF00412">
    <property type="entry name" value="LIM"/>
    <property type="match status" value="3"/>
</dbReference>
<sequence>MLKEKKKNEIKKENNKNRNIKTKDNNAYQKVLVINENSESEQEFHKLIICKKCEKPIKTERALKIDDFYFHTEHLKCTVCSRIITEEFIYFENHFWCKNCSKSARRICNDCNKKIESDTSLFADHKFYHDNHFLCSRCNGKIINSNEQQKEFGKMKINDSVLYLCYNCVQKISRNSCSRCGSLIQNDQHYVKSRKGIWHIGCFICSICEVSLLKFQSYCEYDGLLYCVQHIPKDVEIVSKENCDDDDDDDGDYDDSN</sequence>
<comment type="caution">
    <text evidence="8">The sequence shown here is derived from an EMBL/GenBank/DDBJ whole genome shotgun (WGS) entry which is preliminary data.</text>
</comment>
<name>A0A1Y2ABK0_9FUNG</name>
<evidence type="ECO:0000313" key="9">
    <source>
        <dbReference type="Proteomes" id="UP000193920"/>
    </source>
</evidence>
<dbReference type="Proteomes" id="UP000193920">
    <property type="component" value="Unassembled WGS sequence"/>
</dbReference>